<accession>A0A0E9PDV5</accession>
<reference evidence="1" key="1">
    <citation type="submission" date="2014-11" db="EMBL/GenBank/DDBJ databases">
        <authorList>
            <person name="Amaro Gonzalez C."/>
        </authorList>
    </citation>
    <scope>NUCLEOTIDE SEQUENCE</scope>
</reference>
<sequence length="29" mass="3362">MQTSLHTIHAVSDNQENQHVKTLITLWCI</sequence>
<dbReference type="AlphaFoldDB" id="A0A0E9PDV5"/>
<evidence type="ECO:0000313" key="1">
    <source>
        <dbReference type="EMBL" id="JAH02230.1"/>
    </source>
</evidence>
<reference evidence="1" key="2">
    <citation type="journal article" date="2015" name="Fish Shellfish Immunol.">
        <title>Early steps in the European eel (Anguilla anguilla)-Vibrio vulnificus interaction in the gills: Role of the RtxA13 toxin.</title>
        <authorList>
            <person name="Callol A."/>
            <person name="Pajuelo D."/>
            <person name="Ebbesson L."/>
            <person name="Teles M."/>
            <person name="MacKenzie S."/>
            <person name="Amaro C."/>
        </authorList>
    </citation>
    <scope>NUCLEOTIDE SEQUENCE</scope>
</reference>
<dbReference type="EMBL" id="GBXM01106347">
    <property type="protein sequence ID" value="JAH02230.1"/>
    <property type="molecule type" value="Transcribed_RNA"/>
</dbReference>
<proteinExistence type="predicted"/>
<protein>
    <submittedName>
        <fullName evidence="1">Uncharacterized protein</fullName>
    </submittedName>
</protein>
<organism evidence="1">
    <name type="scientific">Anguilla anguilla</name>
    <name type="common">European freshwater eel</name>
    <name type="synonym">Muraena anguilla</name>
    <dbReference type="NCBI Taxonomy" id="7936"/>
    <lineage>
        <taxon>Eukaryota</taxon>
        <taxon>Metazoa</taxon>
        <taxon>Chordata</taxon>
        <taxon>Craniata</taxon>
        <taxon>Vertebrata</taxon>
        <taxon>Euteleostomi</taxon>
        <taxon>Actinopterygii</taxon>
        <taxon>Neopterygii</taxon>
        <taxon>Teleostei</taxon>
        <taxon>Anguilliformes</taxon>
        <taxon>Anguillidae</taxon>
        <taxon>Anguilla</taxon>
    </lineage>
</organism>
<name>A0A0E9PDV5_ANGAN</name>